<sequence length="477" mass="56119">MFFNSWAFALFLPIVFILYWFVFNKTKTAQNALLIVASYYFYSCWDWRFLFLLVFSTFLDYYTGIRIEKSTSEKSRKFWFWLSISVNLGFLGVFKYYNFFAGSFAEMMSAVGFKSSPFLLNVVLPVGISFYTFHGLSYVIDIYYKRIKAEYNFVDYSLFVSYFPLLVAGPIERATHLLPELKEKRSFNYEQAKAGIYQFIWGLIKKVVIADGCATYANAIFDHHESMNSLSLVLGAVYFAFQIYGDFSGYSDMALGMSKLFGLELLRNFNYPYFSRDIAEFWRRWHISLSSWFRDYLYIPLGGSRGGTWLKVRNTFIIFLVSGFWHGANWTYVLWGGINAVYFLPLLFSSSNRNHMDTAKLGWRWESIRVFGSMLLTFALSCLAWIFFRAPSISDAFGYIERMIVNQKWASQYLENERYNYEFVALVGLFVLVEWYNRTKQEPFSGRYSWLKISLGIITLLALGTYSDYKEFIYFQF</sequence>
<feature type="transmembrane region" description="Helical" evidence="8">
    <location>
        <begin position="332"/>
        <end position="349"/>
    </location>
</feature>
<feature type="transmembrane region" description="Helical" evidence="8">
    <location>
        <begin position="370"/>
        <end position="388"/>
    </location>
</feature>
<evidence type="ECO:0000256" key="4">
    <source>
        <dbReference type="ARBA" id="ARBA00022692"/>
    </source>
</evidence>
<dbReference type="GO" id="GO:0042121">
    <property type="term" value="P:alginic acid biosynthetic process"/>
    <property type="evidence" value="ECO:0007669"/>
    <property type="project" value="InterPro"/>
</dbReference>
<evidence type="ECO:0000256" key="6">
    <source>
        <dbReference type="ARBA" id="ARBA00023136"/>
    </source>
</evidence>
<feature type="transmembrane region" description="Helical" evidence="8">
    <location>
        <begin position="32"/>
        <end position="58"/>
    </location>
</feature>
<dbReference type="PIRSF" id="PIRSF016636">
    <property type="entry name" value="AlgI_DltB"/>
    <property type="match status" value="1"/>
</dbReference>
<evidence type="ECO:0000313" key="9">
    <source>
        <dbReference type="EMBL" id="MBK0370721.1"/>
    </source>
</evidence>
<feature type="transmembrane region" description="Helical" evidence="8">
    <location>
        <begin position="118"/>
        <end position="144"/>
    </location>
</feature>
<keyword evidence="6 7" id="KW-0472">Membrane</keyword>
<dbReference type="PANTHER" id="PTHR13285:SF18">
    <property type="entry name" value="PROTEIN-CYSTEINE N-PALMITOYLTRANSFERASE RASP"/>
    <property type="match status" value="1"/>
</dbReference>
<dbReference type="RefSeq" id="WP_200106855.1">
    <property type="nucleotide sequence ID" value="NZ_JAEHFV010000006.1"/>
</dbReference>
<organism evidence="9 10">
    <name type="scientific">Flavobacterium agrisoli</name>
    <dbReference type="NCBI Taxonomy" id="2793066"/>
    <lineage>
        <taxon>Bacteria</taxon>
        <taxon>Pseudomonadati</taxon>
        <taxon>Bacteroidota</taxon>
        <taxon>Flavobacteriia</taxon>
        <taxon>Flavobacteriales</taxon>
        <taxon>Flavobacteriaceae</taxon>
        <taxon>Flavobacterium</taxon>
    </lineage>
</organism>
<name>A0A934PM52_9FLAO</name>
<feature type="transmembrane region" description="Helical" evidence="8">
    <location>
        <begin position="6"/>
        <end position="23"/>
    </location>
</feature>
<evidence type="ECO:0000256" key="3">
    <source>
        <dbReference type="ARBA" id="ARBA00022475"/>
    </source>
</evidence>
<dbReference type="InterPro" id="IPR051085">
    <property type="entry name" value="MB_O-acyltransferase"/>
</dbReference>
<dbReference type="PIRSF" id="PIRSF500217">
    <property type="entry name" value="AlgI"/>
    <property type="match status" value="1"/>
</dbReference>
<comment type="subcellular location">
    <subcellularLocation>
        <location evidence="1">Cell membrane</location>
        <topology evidence="1">Multi-pass membrane protein</topology>
    </subcellularLocation>
</comment>
<dbReference type="AlphaFoldDB" id="A0A934PM52"/>
<keyword evidence="3 7" id="KW-1003">Cell membrane</keyword>
<dbReference type="GO" id="GO:0005886">
    <property type="term" value="C:plasma membrane"/>
    <property type="evidence" value="ECO:0007669"/>
    <property type="project" value="UniProtKB-SubCell"/>
</dbReference>
<evidence type="ECO:0000256" key="5">
    <source>
        <dbReference type="ARBA" id="ARBA00022989"/>
    </source>
</evidence>
<feature type="transmembrane region" description="Helical" evidence="8">
    <location>
        <begin position="449"/>
        <end position="467"/>
    </location>
</feature>
<keyword evidence="10" id="KW-1185">Reference proteome</keyword>
<keyword evidence="4 8" id="KW-0812">Transmembrane</keyword>
<dbReference type="PANTHER" id="PTHR13285">
    <property type="entry name" value="ACYLTRANSFERASE"/>
    <property type="match status" value="1"/>
</dbReference>
<dbReference type="InterPro" id="IPR004299">
    <property type="entry name" value="MBOAT_fam"/>
</dbReference>
<feature type="transmembrane region" description="Helical" evidence="8">
    <location>
        <begin position="419"/>
        <end position="437"/>
    </location>
</feature>
<feature type="transmembrane region" description="Helical" evidence="8">
    <location>
        <begin position="78"/>
        <end position="97"/>
    </location>
</feature>
<evidence type="ECO:0000256" key="7">
    <source>
        <dbReference type="PIRNR" id="PIRNR016636"/>
    </source>
</evidence>
<keyword evidence="7" id="KW-0012">Acyltransferase</keyword>
<dbReference type="InterPro" id="IPR028362">
    <property type="entry name" value="AlgI"/>
</dbReference>
<comment type="caution">
    <text evidence="9">The sequence shown here is derived from an EMBL/GenBank/DDBJ whole genome shotgun (WGS) entry which is preliminary data.</text>
</comment>
<dbReference type="GO" id="GO:0016746">
    <property type="term" value="F:acyltransferase activity"/>
    <property type="evidence" value="ECO:0007669"/>
    <property type="project" value="UniProtKB-KW"/>
</dbReference>
<evidence type="ECO:0000313" key="10">
    <source>
        <dbReference type="Proteomes" id="UP000609172"/>
    </source>
</evidence>
<comment type="similarity">
    <text evidence="2 7">Belongs to the membrane-bound acyltransferase family.</text>
</comment>
<reference evidence="9" key="1">
    <citation type="submission" date="2020-12" db="EMBL/GenBank/DDBJ databases">
        <title>Bacterial novel species Flavobacterium sp. SE-1-e isolated from soil.</title>
        <authorList>
            <person name="Jung H.-Y."/>
        </authorList>
    </citation>
    <scope>NUCLEOTIDE SEQUENCE</scope>
    <source>
        <strain evidence="9">SE-1-e</strain>
    </source>
</reference>
<gene>
    <name evidence="9" type="ORF">I5M07_12870</name>
</gene>
<accession>A0A934PM52</accession>
<dbReference type="Proteomes" id="UP000609172">
    <property type="component" value="Unassembled WGS sequence"/>
</dbReference>
<keyword evidence="5 8" id="KW-1133">Transmembrane helix</keyword>
<protein>
    <submittedName>
        <fullName evidence="9">MBOAT family protein</fullName>
    </submittedName>
</protein>
<evidence type="ECO:0000256" key="1">
    <source>
        <dbReference type="ARBA" id="ARBA00004651"/>
    </source>
</evidence>
<dbReference type="EMBL" id="JAEHFV010000006">
    <property type="protein sequence ID" value="MBK0370721.1"/>
    <property type="molecule type" value="Genomic_DNA"/>
</dbReference>
<dbReference type="InterPro" id="IPR024194">
    <property type="entry name" value="Ac/AlaTfrase_AlgI/DltB"/>
</dbReference>
<evidence type="ECO:0000256" key="2">
    <source>
        <dbReference type="ARBA" id="ARBA00010323"/>
    </source>
</evidence>
<dbReference type="Pfam" id="PF03062">
    <property type="entry name" value="MBOAT"/>
    <property type="match status" value="1"/>
</dbReference>
<proteinExistence type="inferred from homology"/>
<evidence type="ECO:0000256" key="8">
    <source>
        <dbReference type="SAM" id="Phobius"/>
    </source>
</evidence>
<keyword evidence="7" id="KW-0808">Transferase</keyword>